<name>A0A8K0GKQ7_IGNLU</name>
<keyword evidence="2" id="KW-1185">Reference proteome</keyword>
<organism evidence="1 2">
    <name type="scientific">Ignelater luminosus</name>
    <name type="common">Cucubano</name>
    <name type="synonym">Pyrophorus luminosus</name>
    <dbReference type="NCBI Taxonomy" id="2038154"/>
    <lineage>
        <taxon>Eukaryota</taxon>
        <taxon>Metazoa</taxon>
        <taxon>Ecdysozoa</taxon>
        <taxon>Arthropoda</taxon>
        <taxon>Hexapoda</taxon>
        <taxon>Insecta</taxon>
        <taxon>Pterygota</taxon>
        <taxon>Neoptera</taxon>
        <taxon>Endopterygota</taxon>
        <taxon>Coleoptera</taxon>
        <taxon>Polyphaga</taxon>
        <taxon>Elateriformia</taxon>
        <taxon>Elateroidea</taxon>
        <taxon>Elateridae</taxon>
        <taxon>Agrypninae</taxon>
        <taxon>Pyrophorini</taxon>
        <taxon>Ignelater</taxon>
    </lineage>
</organism>
<dbReference type="EMBL" id="VTPC01000972">
    <property type="protein sequence ID" value="KAF2903614.1"/>
    <property type="molecule type" value="Genomic_DNA"/>
</dbReference>
<dbReference type="AlphaFoldDB" id="A0A8K0GKQ7"/>
<dbReference type="Proteomes" id="UP000801492">
    <property type="component" value="Unassembled WGS sequence"/>
</dbReference>
<reference evidence="1" key="1">
    <citation type="submission" date="2019-08" db="EMBL/GenBank/DDBJ databases">
        <title>The genome of the North American firefly Photinus pyralis.</title>
        <authorList>
            <consortium name="Photinus pyralis genome working group"/>
            <person name="Fallon T.R."/>
            <person name="Sander Lower S.E."/>
            <person name="Weng J.-K."/>
        </authorList>
    </citation>
    <scope>NUCLEOTIDE SEQUENCE</scope>
    <source>
        <strain evidence="1">TRF0915ILg1</strain>
        <tissue evidence="1">Whole body</tissue>
    </source>
</reference>
<comment type="caution">
    <text evidence="1">The sequence shown here is derived from an EMBL/GenBank/DDBJ whole genome shotgun (WGS) entry which is preliminary data.</text>
</comment>
<gene>
    <name evidence="1" type="ORF">ILUMI_02573</name>
</gene>
<accession>A0A8K0GKQ7</accession>
<sequence length="258" mass="29556">MEKLSDQFDRYRVVTQLALVKNQTAQLKGSNIWPDEDFTKEVMEVRRQLISYLKQAGTDGTRAHVRYGKLTVGKQIRVYKLQELKNNQNYEEMSSNTNESLALVKNQTAQLKGSNIWPDEDFTKEVMEVRRQLISYLKQAGTDGTRAHVRYGKLTVGDGNLLIYGGVEETEWAKGGVASLILKDKNKTNKYVVEFNKLQAVKVEACAFVDDALVAINERDLEENMEFWTDELTKCNLTINLEKRKVMAIATKKSKDKY</sequence>
<evidence type="ECO:0000313" key="2">
    <source>
        <dbReference type="Proteomes" id="UP000801492"/>
    </source>
</evidence>
<evidence type="ECO:0000313" key="1">
    <source>
        <dbReference type="EMBL" id="KAF2903614.1"/>
    </source>
</evidence>
<proteinExistence type="predicted"/>
<dbReference type="OrthoDB" id="7395641at2759"/>
<protein>
    <submittedName>
        <fullName evidence="1">Uncharacterized protein</fullName>
    </submittedName>
</protein>